<evidence type="ECO:0000313" key="5">
    <source>
        <dbReference type="EMBL" id="MFC5297211.1"/>
    </source>
</evidence>
<dbReference type="Gene3D" id="2.60.40.10">
    <property type="entry name" value="Immunoglobulins"/>
    <property type="match status" value="1"/>
</dbReference>
<dbReference type="InterPro" id="IPR013783">
    <property type="entry name" value="Ig-like_fold"/>
</dbReference>
<dbReference type="InterPro" id="IPR036881">
    <property type="entry name" value="Glyco_hydro_3_C_sf"/>
</dbReference>
<proteinExistence type="inferred from homology"/>
<gene>
    <name evidence="5" type="ORF">ACFPK8_06775</name>
</gene>
<dbReference type="InterPro" id="IPR026891">
    <property type="entry name" value="Fn3-like"/>
</dbReference>
<dbReference type="Proteomes" id="UP001595937">
    <property type="component" value="Unassembled WGS sequence"/>
</dbReference>
<dbReference type="SUPFAM" id="SSF51445">
    <property type="entry name" value="(Trans)glycosidases"/>
    <property type="match status" value="1"/>
</dbReference>
<protein>
    <submittedName>
        <fullName evidence="5">Beta-glucosidase</fullName>
    </submittedName>
</protein>
<feature type="compositionally biased region" description="Low complexity" evidence="3">
    <location>
        <begin position="776"/>
        <end position="800"/>
    </location>
</feature>
<dbReference type="GeneID" id="303297625"/>
<dbReference type="Pfam" id="PF00933">
    <property type="entry name" value="Glyco_hydro_3"/>
    <property type="match status" value="1"/>
</dbReference>
<dbReference type="RefSeq" id="WP_343924383.1">
    <property type="nucleotide sequence ID" value="NZ_BAAAIR010000038.1"/>
</dbReference>
<dbReference type="Pfam" id="PF01915">
    <property type="entry name" value="Glyco_hydro_3_C"/>
    <property type="match status" value="1"/>
</dbReference>
<dbReference type="Pfam" id="PF14310">
    <property type="entry name" value="Fn3-like"/>
    <property type="match status" value="1"/>
</dbReference>
<dbReference type="InterPro" id="IPR002772">
    <property type="entry name" value="Glyco_hydro_3_C"/>
</dbReference>
<organism evidence="5 6">
    <name type="scientific">Brachybacterium tyrofermentans</name>
    <dbReference type="NCBI Taxonomy" id="47848"/>
    <lineage>
        <taxon>Bacteria</taxon>
        <taxon>Bacillati</taxon>
        <taxon>Actinomycetota</taxon>
        <taxon>Actinomycetes</taxon>
        <taxon>Micrococcales</taxon>
        <taxon>Dermabacteraceae</taxon>
        <taxon>Brachybacterium</taxon>
    </lineage>
</organism>
<keyword evidence="2" id="KW-0378">Hydrolase</keyword>
<dbReference type="SMART" id="SM01217">
    <property type="entry name" value="Fn3_like"/>
    <property type="match status" value="1"/>
</dbReference>
<dbReference type="InterPro" id="IPR001764">
    <property type="entry name" value="Glyco_hydro_3_N"/>
</dbReference>
<dbReference type="SUPFAM" id="SSF52279">
    <property type="entry name" value="Beta-D-glucan exohydrolase, C-terminal domain"/>
    <property type="match status" value="1"/>
</dbReference>
<feature type="domain" description="Fibronectin type III-like" evidence="4">
    <location>
        <begin position="668"/>
        <end position="737"/>
    </location>
</feature>
<dbReference type="InterPro" id="IPR050288">
    <property type="entry name" value="Cellulose_deg_GH3"/>
</dbReference>
<evidence type="ECO:0000256" key="1">
    <source>
        <dbReference type="ARBA" id="ARBA00005336"/>
    </source>
</evidence>
<comment type="caution">
    <text evidence="5">The sequence shown here is derived from an EMBL/GenBank/DDBJ whole genome shotgun (WGS) entry which is preliminary data.</text>
</comment>
<evidence type="ECO:0000313" key="6">
    <source>
        <dbReference type="Proteomes" id="UP001595937"/>
    </source>
</evidence>
<reference evidence="6" key="1">
    <citation type="journal article" date="2019" name="Int. J. Syst. Evol. Microbiol.">
        <title>The Global Catalogue of Microorganisms (GCM) 10K type strain sequencing project: providing services to taxonomists for standard genome sequencing and annotation.</title>
        <authorList>
            <consortium name="The Broad Institute Genomics Platform"/>
            <consortium name="The Broad Institute Genome Sequencing Center for Infectious Disease"/>
            <person name="Wu L."/>
            <person name="Ma J."/>
        </authorList>
    </citation>
    <scope>NUCLEOTIDE SEQUENCE [LARGE SCALE GENOMIC DNA]</scope>
    <source>
        <strain evidence="6">CGMCC 1.16455</strain>
    </source>
</reference>
<dbReference type="Gene3D" id="3.40.50.1700">
    <property type="entry name" value="Glycoside hydrolase family 3 C-terminal domain"/>
    <property type="match status" value="1"/>
</dbReference>
<dbReference type="InterPro" id="IPR017853">
    <property type="entry name" value="GH"/>
</dbReference>
<keyword evidence="6" id="KW-1185">Reference proteome</keyword>
<feature type="region of interest" description="Disordered" evidence="3">
    <location>
        <begin position="772"/>
        <end position="800"/>
    </location>
</feature>
<dbReference type="PANTHER" id="PTHR42715:SF10">
    <property type="entry name" value="BETA-GLUCOSIDASE"/>
    <property type="match status" value="1"/>
</dbReference>
<sequence>MTVAPWRDPSVSVEQRVESLLADLSPEEKIAQLGSYWKRPEIGDAEGFAPMQSTFDEGRDPFEDAVQNGLGHITRAYGSAPLTSQEGVENLRRLQTAVTAGSPHGIPAIAHEECLTGVMAHEATTYPAAIAWGASFAPELIGEMAARIGSDMRAIGTHHGLSPVLDIVRDYRWGRIEETMGEDPYLTGILATEYVKGLQNSGVIATLKHFAGHSASRAGRNHAPVSIGLRELHEIDLVPFEMAVRLGKVGSVMNSYADIDGIAPAASRWMMTELLRDTWGFEGTVVSDYWAVNFLQSMHRVVETTRDAAVTTLRAGMDVELPETNTFPELLDAIEAGELEVEVLDTAVRRVLRQKVELGLLDPEFDPATTGEAIDLDPAENRDLARRVAEESIVLLRNESAVLPLAAPGRIALIGPSAVEPRSFLGCYSFTNHVFSRLEDNGTSVAVPSLAESLTAEFPNSTVTTVAGTDFTGTSTDGIAEAVTAAEAADVAVLAVGDIAGLFGAGTSGEGCDVADLQLPGAQHELVEAVLATGTPVVLVLVTGRPYALGAYVDRCAAIVQAFMPGEEGGSALAGVLSGRVNPSGRLPIGIPGGMGGQPGTYLAPVLAWVSDGISNIDPQPLFPFGFGIGYTRFEYSDLDLSSAEIAADGTVEIAATVTNVGDRDGKEVAQLYLSDPVASVVRPLKRLVGFTKIALAAGESARVTFSLHADRTSFLGEDYQRIVEPGEFRVRVGSSSEDMRHEGSFRITGAVRVVGDGERVLDTPVSIAPVRGGQTASPSASVTAGAPAGTATASVSEGL</sequence>
<dbReference type="EMBL" id="JBHSLN010000020">
    <property type="protein sequence ID" value="MFC5297211.1"/>
    <property type="molecule type" value="Genomic_DNA"/>
</dbReference>
<comment type="similarity">
    <text evidence="1">Belongs to the glycosyl hydrolase 3 family.</text>
</comment>
<name>A0ABW0FF38_9MICO</name>
<dbReference type="InterPro" id="IPR036962">
    <property type="entry name" value="Glyco_hydro_3_N_sf"/>
</dbReference>
<dbReference type="PRINTS" id="PR00133">
    <property type="entry name" value="GLHYDRLASE3"/>
</dbReference>
<accession>A0ABW0FF38</accession>
<evidence type="ECO:0000256" key="3">
    <source>
        <dbReference type="SAM" id="MobiDB-lite"/>
    </source>
</evidence>
<dbReference type="PANTHER" id="PTHR42715">
    <property type="entry name" value="BETA-GLUCOSIDASE"/>
    <property type="match status" value="1"/>
</dbReference>
<evidence type="ECO:0000256" key="2">
    <source>
        <dbReference type="ARBA" id="ARBA00022801"/>
    </source>
</evidence>
<dbReference type="Gene3D" id="3.20.20.300">
    <property type="entry name" value="Glycoside hydrolase, family 3, N-terminal domain"/>
    <property type="match status" value="1"/>
</dbReference>
<evidence type="ECO:0000259" key="4">
    <source>
        <dbReference type="SMART" id="SM01217"/>
    </source>
</evidence>